<sequence>MDESCGNRSIFSDWRNDPDCFTLWVLVTSKERRDDLFAVSIWCVMICVALVTNVLILVGIGSSATMRSATCYWLVISLAFCDIGMVTIGIVHLVPATTFRTRFVETFGWRNIIMLFFYDVFYYTGVLLLGFMASNRFVSIVYPMEYTRIFSRGRSLAYIIFGTFFGFLVSLPALFPCCHTIWDGSIYIAYYENSDTCFKYVDLSVNSLTLLLMIVSYMVIIFKVRQSGRAMTNNQLTIRTRSTLARKQRTNEHL</sequence>
<evidence type="ECO:0000256" key="3">
    <source>
        <dbReference type="ARBA" id="ARBA00022989"/>
    </source>
</evidence>
<dbReference type="PROSITE" id="PS50262">
    <property type="entry name" value="G_PROTEIN_RECEP_F1_2"/>
    <property type="match status" value="1"/>
</dbReference>
<dbReference type="CDD" id="cd00637">
    <property type="entry name" value="7tm_classA_rhodopsin-like"/>
    <property type="match status" value="1"/>
</dbReference>
<feature type="transmembrane region" description="Helical" evidence="5">
    <location>
        <begin position="155"/>
        <end position="175"/>
    </location>
</feature>
<evidence type="ECO:0000259" key="6">
    <source>
        <dbReference type="PROSITE" id="PS50262"/>
    </source>
</evidence>
<dbReference type="PANTHER" id="PTHR22718:SF34">
    <property type="entry name" value="G-PROTEIN COUPLED RECEPTORS FAMILY 1 PROFILE DOMAIN-CONTAINING PROTEIN"/>
    <property type="match status" value="1"/>
</dbReference>
<keyword evidence="3 5" id="KW-1133">Transmembrane helix</keyword>
<reference evidence="7" key="1">
    <citation type="submission" date="2023-10" db="EMBL/GenBank/DDBJ databases">
        <title>Genome assembly of Pristionchus species.</title>
        <authorList>
            <person name="Yoshida K."/>
            <person name="Sommer R.J."/>
        </authorList>
    </citation>
    <scope>NUCLEOTIDE SEQUENCE</scope>
    <source>
        <strain evidence="7">RS0144</strain>
    </source>
</reference>
<feature type="domain" description="G-protein coupled receptors family 1 profile" evidence="6">
    <location>
        <begin position="52"/>
        <end position="254"/>
    </location>
</feature>
<dbReference type="InterPro" id="IPR019430">
    <property type="entry name" value="7TM_GPCR_serpentine_rcpt_Srx"/>
</dbReference>
<dbReference type="EMBL" id="BTSX01000006">
    <property type="protein sequence ID" value="GMT05779.1"/>
    <property type="molecule type" value="Genomic_DNA"/>
</dbReference>
<evidence type="ECO:0000313" key="7">
    <source>
        <dbReference type="EMBL" id="GMT05779.1"/>
    </source>
</evidence>
<dbReference type="GO" id="GO:0004930">
    <property type="term" value="F:G protein-coupled receptor activity"/>
    <property type="evidence" value="ECO:0007669"/>
    <property type="project" value="InterPro"/>
</dbReference>
<dbReference type="Pfam" id="PF10328">
    <property type="entry name" value="7TM_GPCR_Srx"/>
    <property type="match status" value="1"/>
</dbReference>
<dbReference type="PROSITE" id="PS00237">
    <property type="entry name" value="G_PROTEIN_RECEP_F1_1"/>
    <property type="match status" value="1"/>
</dbReference>
<evidence type="ECO:0000256" key="5">
    <source>
        <dbReference type="SAM" id="Phobius"/>
    </source>
</evidence>
<evidence type="ECO:0000256" key="4">
    <source>
        <dbReference type="ARBA" id="ARBA00023136"/>
    </source>
</evidence>
<keyword evidence="2 5" id="KW-0812">Transmembrane</keyword>
<organism evidence="7 8">
    <name type="scientific">Pristionchus entomophagus</name>
    <dbReference type="NCBI Taxonomy" id="358040"/>
    <lineage>
        <taxon>Eukaryota</taxon>
        <taxon>Metazoa</taxon>
        <taxon>Ecdysozoa</taxon>
        <taxon>Nematoda</taxon>
        <taxon>Chromadorea</taxon>
        <taxon>Rhabditida</taxon>
        <taxon>Rhabditina</taxon>
        <taxon>Diplogasteromorpha</taxon>
        <taxon>Diplogasteroidea</taxon>
        <taxon>Neodiplogasteridae</taxon>
        <taxon>Pristionchus</taxon>
    </lineage>
</organism>
<feature type="transmembrane region" description="Helical" evidence="5">
    <location>
        <begin position="36"/>
        <end position="60"/>
    </location>
</feature>
<dbReference type="Gene3D" id="1.20.1070.10">
    <property type="entry name" value="Rhodopsin 7-helix transmembrane proteins"/>
    <property type="match status" value="1"/>
</dbReference>
<dbReference type="InterPro" id="IPR000276">
    <property type="entry name" value="GPCR_Rhodpsn"/>
</dbReference>
<evidence type="ECO:0000256" key="1">
    <source>
        <dbReference type="ARBA" id="ARBA00004370"/>
    </source>
</evidence>
<keyword evidence="8" id="KW-1185">Reference proteome</keyword>
<protein>
    <recommendedName>
        <fullName evidence="6">G-protein coupled receptors family 1 profile domain-containing protein</fullName>
    </recommendedName>
</protein>
<accession>A0AAV5UFR5</accession>
<comment type="caution">
    <text evidence="7">The sequence shown here is derived from an EMBL/GenBank/DDBJ whole genome shotgun (WGS) entry which is preliminary data.</text>
</comment>
<dbReference type="PANTHER" id="PTHR22718">
    <property type="entry name" value="SERPENTINE RECEPTOR, CLASS X"/>
    <property type="match status" value="1"/>
</dbReference>
<dbReference type="Proteomes" id="UP001432027">
    <property type="component" value="Unassembled WGS sequence"/>
</dbReference>
<keyword evidence="4 5" id="KW-0472">Membrane</keyword>
<evidence type="ECO:0000256" key="2">
    <source>
        <dbReference type="ARBA" id="ARBA00022692"/>
    </source>
</evidence>
<dbReference type="SUPFAM" id="SSF81321">
    <property type="entry name" value="Family A G protein-coupled receptor-like"/>
    <property type="match status" value="1"/>
</dbReference>
<proteinExistence type="predicted"/>
<comment type="subcellular location">
    <subcellularLocation>
        <location evidence="1">Membrane</location>
    </subcellularLocation>
</comment>
<evidence type="ECO:0000313" key="8">
    <source>
        <dbReference type="Proteomes" id="UP001432027"/>
    </source>
</evidence>
<feature type="transmembrane region" description="Helical" evidence="5">
    <location>
        <begin position="112"/>
        <end position="134"/>
    </location>
</feature>
<feature type="transmembrane region" description="Helical" evidence="5">
    <location>
        <begin position="203"/>
        <end position="222"/>
    </location>
</feature>
<feature type="transmembrane region" description="Helical" evidence="5">
    <location>
        <begin position="72"/>
        <end position="92"/>
    </location>
</feature>
<dbReference type="AlphaFoldDB" id="A0AAV5UFR5"/>
<name>A0AAV5UFR5_9BILA</name>
<gene>
    <name evidence="7" type="ORF">PENTCL1PPCAC_27953</name>
</gene>
<dbReference type="GO" id="GO:0016020">
    <property type="term" value="C:membrane"/>
    <property type="evidence" value="ECO:0007669"/>
    <property type="project" value="UniProtKB-SubCell"/>
</dbReference>
<dbReference type="InterPro" id="IPR017452">
    <property type="entry name" value="GPCR_Rhodpsn_7TM"/>
</dbReference>